<proteinExistence type="predicted"/>
<feature type="transmembrane region" description="Helical" evidence="1">
    <location>
        <begin position="178"/>
        <end position="210"/>
    </location>
</feature>
<feature type="transmembrane region" description="Helical" evidence="1">
    <location>
        <begin position="21"/>
        <end position="39"/>
    </location>
</feature>
<name>A0A437R3F0_9GAMM</name>
<evidence type="ECO:0000256" key="1">
    <source>
        <dbReference type="SAM" id="Phobius"/>
    </source>
</evidence>
<evidence type="ECO:0000313" key="2">
    <source>
        <dbReference type="EMBL" id="RVU41291.1"/>
    </source>
</evidence>
<comment type="caution">
    <text evidence="2">The sequence shown here is derived from an EMBL/GenBank/DDBJ whole genome shotgun (WGS) entry which is preliminary data.</text>
</comment>
<reference evidence="2 3" key="1">
    <citation type="submission" date="2019-01" db="EMBL/GenBank/DDBJ databases">
        <authorList>
            <person name="Chen W.-M."/>
        </authorList>
    </citation>
    <scope>NUCLEOTIDE SEQUENCE [LARGE SCALE GENOMIC DNA]</scope>
    <source>
        <strain evidence="2 3">KYPC3</strain>
    </source>
</reference>
<evidence type="ECO:0000313" key="3">
    <source>
        <dbReference type="Proteomes" id="UP000283077"/>
    </source>
</evidence>
<feature type="transmembrane region" description="Helical" evidence="1">
    <location>
        <begin position="271"/>
        <end position="292"/>
    </location>
</feature>
<gene>
    <name evidence="2" type="ORF">EOE67_03570</name>
</gene>
<feature type="transmembrane region" description="Helical" evidence="1">
    <location>
        <begin position="298"/>
        <end position="318"/>
    </location>
</feature>
<dbReference type="EMBL" id="SACS01000002">
    <property type="protein sequence ID" value="RVU41291.1"/>
    <property type="molecule type" value="Genomic_DNA"/>
</dbReference>
<feature type="transmembrane region" description="Helical" evidence="1">
    <location>
        <begin position="90"/>
        <end position="109"/>
    </location>
</feature>
<keyword evidence="1" id="KW-0472">Membrane</keyword>
<feature type="transmembrane region" description="Helical" evidence="1">
    <location>
        <begin position="138"/>
        <end position="157"/>
    </location>
</feature>
<keyword evidence="3" id="KW-1185">Reference proteome</keyword>
<sequence length="323" mass="36966">MSQLSDPHQFALKMPSLSLSLAKAFMLLIAIAATTLYGIQVLSVGSWGVDGDIGVYQLQFDRMLSFNNLYTQIDPGFYSMMLLYARFFDFPSFLITCYFLFFCSLIAPIYKVSSSAVLAVLFFIICFVYPSFNSLTTLVLRQGVGFSMLFFLSFYFYSERRLTSFGKVMFASLFHASFLFYIPVLIASVFIRQLSTLSISWLIIAILYAADIPMKITDFLPENIKVFYRVAAATETEFVLGFKPLFLILSSLPMLCLTMRSYYNEVKQNKLLFNVYQIFILANCMAMLFSGIPYYDRIMLFSWVLVPLIGASFTSYLLEKTRV</sequence>
<dbReference type="AlphaFoldDB" id="A0A437R3F0"/>
<keyword evidence="1" id="KW-0812">Transmembrane</keyword>
<dbReference type="OrthoDB" id="9953119at2"/>
<evidence type="ECO:0008006" key="4">
    <source>
        <dbReference type="Google" id="ProtNLM"/>
    </source>
</evidence>
<dbReference type="InterPro" id="IPR049458">
    <property type="entry name" value="EpsG-like"/>
</dbReference>
<organism evidence="2 3">
    <name type="scientific">Rheinheimera riviphila</name>
    <dbReference type="NCBI Taxonomy" id="1834037"/>
    <lineage>
        <taxon>Bacteria</taxon>
        <taxon>Pseudomonadati</taxon>
        <taxon>Pseudomonadota</taxon>
        <taxon>Gammaproteobacteria</taxon>
        <taxon>Chromatiales</taxon>
        <taxon>Chromatiaceae</taxon>
        <taxon>Rheinheimera</taxon>
    </lineage>
</organism>
<dbReference type="Proteomes" id="UP000283077">
    <property type="component" value="Unassembled WGS sequence"/>
</dbReference>
<feature type="transmembrane region" description="Helical" evidence="1">
    <location>
        <begin position="238"/>
        <end position="259"/>
    </location>
</feature>
<dbReference type="RefSeq" id="WP_127697673.1">
    <property type="nucleotide sequence ID" value="NZ_SACS01000002.1"/>
</dbReference>
<feature type="transmembrane region" description="Helical" evidence="1">
    <location>
        <begin position="116"/>
        <end position="132"/>
    </location>
</feature>
<dbReference type="Pfam" id="PF14897">
    <property type="entry name" value="EpsG"/>
    <property type="match status" value="1"/>
</dbReference>
<accession>A0A437R3F0</accession>
<protein>
    <recommendedName>
        <fullName evidence="4">EpsG family protein</fullName>
    </recommendedName>
</protein>
<keyword evidence="1" id="KW-1133">Transmembrane helix</keyword>